<feature type="domain" description="FAD/NAD(P)-binding" evidence="7">
    <location>
        <begin position="546"/>
        <end position="843"/>
    </location>
</feature>
<evidence type="ECO:0000313" key="9">
    <source>
        <dbReference type="Proteomes" id="UP001165122"/>
    </source>
</evidence>
<keyword evidence="9" id="KW-1185">Reference proteome</keyword>
<proteinExistence type="inferred from homology"/>
<dbReference type="GO" id="GO:0005737">
    <property type="term" value="C:cytoplasm"/>
    <property type="evidence" value="ECO:0007669"/>
    <property type="project" value="TreeGrafter"/>
</dbReference>
<accession>A0A9W7FE36</accession>
<evidence type="ECO:0000256" key="5">
    <source>
        <dbReference type="SAM" id="Coils"/>
    </source>
</evidence>
<dbReference type="OrthoDB" id="202203at2759"/>
<protein>
    <recommendedName>
        <fullName evidence="7">FAD/NAD(P)-binding domain-containing protein</fullName>
    </recommendedName>
</protein>
<evidence type="ECO:0000256" key="1">
    <source>
        <dbReference type="ARBA" id="ARBA00006442"/>
    </source>
</evidence>
<keyword evidence="5" id="KW-0175">Coiled coil</keyword>
<feature type="compositionally biased region" description="Polar residues" evidence="6">
    <location>
        <begin position="1239"/>
        <end position="1251"/>
    </location>
</feature>
<dbReference type="PANTHER" id="PTHR43735">
    <property type="entry name" value="APOPTOSIS-INDUCING FACTOR 1"/>
    <property type="match status" value="1"/>
</dbReference>
<dbReference type="PRINTS" id="PR00411">
    <property type="entry name" value="PNDRDTASEI"/>
</dbReference>
<dbReference type="GO" id="GO:0050660">
    <property type="term" value="F:flavin adenine dinucleotide binding"/>
    <property type="evidence" value="ECO:0007669"/>
    <property type="project" value="TreeGrafter"/>
</dbReference>
<gene>
    <name evidence="8" type="ORF">TrLO_g9899</name>
</gene>
<dbReference type="Gene3D" id="3.50.50.100">
    <property type="match status" value="1"/>
</dbReference>
<name>A0A9W7FE36_9STRA</name>
<comment type="caution">
    <text evidence="8">The sequence shown here is derived from an EMBL/GenBank/DDBJ whole genome shotgun (WGS) entry which is preliminary data.</text>
</comment>
<evidence type="ECO:0000313" key="8">
    <source>
        <dbReference type="EMBL" id="GMI10409.1"/>
    </source>
</evidence>
<dbReference type="PRINTS" id="PR00368">
    <property type="entry name" value="FADPNR"/>
</dbReference>
<dbReference type="InterPro" id="IPR036188">
    <property type="entry name" value="FAD/NAD-bd_sf"/>
</dbReference>
<feature type="coiled-coil region" evidence="5">
    <location>
        <begin position="1144"/>
        <end position="1217"/>
    </location>
</feature>
<keyword evidence="4" id="KW-0560">Oxidoreductase</keyword>
<dbReference type="Proteomes" id="UP001165122">
    <property type="component" value="Unassembled WGS sequence"/>
</dbReference>
<reference evidence="9" key="1">
    <citation type="journal article" date="2023" name="Commun. Biol.">
        <title>Genome analysis of Parmales, the sister group of diatoms, reveals the evolutionary specialization of diatoms from phago-mixotrophs to photoautotrophs.</title>
        <authorList>
            <person name="Ban H."/>
            <person name="Sato S."/>
            <person name="Yoshikawa S."/>
            <person name="Yamada K."/>
            <person name="Nakamura Y."/>
            <person name="Ichinomiya M."/>
            <person name="Sato N."/>
            <person name="Blanc-Mathieu R."/>
            <person name="Endo H."/>
            <person name="Kuwata A."/>
            <person name="Ogata H."/>
        </authorList>
    </citation>
    <scope>NUCLEOTIDE SEQUENCE [LARGE SCALE GENOMIC DNA]</scope>
    <source>
        <strain evidence="9">NIES 3700</strain>
    </source>
</reference>
<evidence type="ECO:0000256" key="4">
    <source>
        <dbReference type="ARBA" id="ARBA00023002"/>
    </source>
</evidence>
<dbReference type="Pfam" id="PF07992">
    <property type="entry name" value="Pyr_redox_2"/>
    <property type="match status" value="1"/>
</dbReference>
<dbReference type="GO" id="GO:0004174">
    <property type="term" value="F:electron-transferring-flavoprotein dehydrogenase activity"/>
    <property type="evidence" value="ECO:0007669"/>
    <property type="project" value="TreeGrafter"/>
</dbReference>
<keyword evidence="3" id="KW-0274">FAD</keyword>
<dbReference type="EMBL" id="BRXW01000148">
    <property type="protein sequence ID" value="GMI10409.1"/>
    <property type="molecule type" value="Genomic_DNA"/>
</dbReference>
<dbReference type="PANTHER" id="PTHR43735:SF3">
    <property type="entry name" value="FERROPTOSIS SUPPRESSOR PROTEIN 1"/>
    <property type="match status" value="1"/>
</dbReference>
<feature type="coiled-coil region" evidence="5">
    <location>
        <begin position="1036"/>
        <end position="1104"/>
    </location>
</feature>
<evidence type="ECO:0000256" key="6">
    <source>
        <dbReference type="SAM" id="MobiDB-lite"/>
    </source>
</evidence>
<evidence type="ECO:0000259" key="7">
    <source>
        <dbReference type="Pfam" id="PF07992"/>
    </source>
</evidence>
<dbReference type="InterPro" id="IPR023753">
    <property type="entry name" value="FAD/NAD-binding_dom"/>
</dbReference>
<feature type="region of interest" description="Disordered" evidence="6">
    <location>
        <begin position="1105"/>
        <end position="1127"/>
    </location>
</feature>
<comment type="similarity">
    <text evidence="1">Belongs to the FAD-dependent oxidoreductase family.</text>
</comment>
<dbReference type="SUPFAM" id="SSF51905">
    <property type="entry name" value="FAD/NAD(P)-binding domain"/>
    <property type="match status" value="1"/>
</dbReference>
<organism evidence="8 9">
    <name type="scientific">Triparma laevis f. longispina</name>
    <dbReference type="NCBI Taxonomy" id="1714387"/>
    <lineage>
        <taxon>Eukaryota</taxon>
        <taxon>Sar</taxon>
        <taxon>Stramenopiles</taxon>
        <taxon>Ochrophyta</taxon>
        <taxon>Bolidophyceae</taxon>
        <taxon>Parmales</taxon>
        <taxon>Triparmaceae</taxon>
        <taxon>Triparma</taxon>
    </lineage>
</organism>
<evidence type="ECO:0000256" key="2">
    <source>
        <dbReference type="ARBA" id="ARBA00022630"/>
    </source>
</evidence>
<feature type="region of interest" description="Disordered" evidence="6">
    <location>
        <begin position="1234"/>
        <end position="1259"/>
    </location>
</feature>
<evidence type="ECO:0000256" key="3">
    <source>
        <dbReference type="ARBA" id="ARBA00022827"/>
    </source>
</evidence>
<keyword evidence="2" id="KW-0285">Flavoprotein</keyword>
<sequence>MSIIPVVELGQVVFALAGETQKRLEAAKLLPETIAKVKRTVGQVQGSTEQVQEDKATEHVLQSIRLKLDQINNCMTRLLNSQSASQNASTITRCCGLLAQGQDVLDIERELVGLEEGLDGDLERLVKATQLAEYSNRSSGVLKESFARNFWDKHFHDQRSCGINELVEALKFESREWMKDAVKYPKFINWNQVEPSIRVAFGCEGEEDSNKITVLQFGELLGNAPLYGTLTRLEMRQTAATHLVKLLVYRVPSRKPDPKLDGLALLVRTTDSLSELREAAVLFAKEAEVEDGEGSMPEFLVSGEFEFFLDEASTRVRRKQENGMSGTKYLNRAVIVPRIDLPKPKKKKTVTVNVIPGKKYAPIVPDDSDTDIEEDVSKPDLAARIMHKVEKEKALRLTVGACLQDKALTLALRRYAVELGVGEASVDFLTKLNDLKDAAKNISISGAKLRVVRAGSKALSVRFFNSSGASRFPTHVQPFVAEAGAKLQEGNPGTDEMLAILATVAEPVEECLKPCLNRVVVDQQHTGRVKHEGIIKAKKANTNKTRVVVCGGGTGGLTIAGELCSTDKFEVVLVDPKEYFEDVTAQCRSIVDPGETYDGKEDKSSQFAKTVFKFSDSVASTANLVCGKVTGVRTTHIEVGAARTVIPYDYLVLGTGSHYKSDIKTDNRSVEFRHQQMVAEYDALKAANHVLIVGGGLVGVEIAGDVAEAFKDQGKKVTLVHAHDKLLKNVQGAHELAMPVLEGLGVNVILEARIFPNVGKVTDTGTQAGSSIGCSTFTTTKGDHIVADKVIWCTGYVPNTTFMNKQESDKVFVNSLDRHGFVRVNSTFQVHGCENVFACGDIVSSSSAGCVFSTVSPDGDTTRAERTSSAAFFHAVAIGENLKRLADGAADSELVRFDYRRIGARAEVGISIGASTGLTSMTKMSYVNYTGMFGIEGQANLEELEQNGISLDSTCPKFKEAITDYLVGNWTNTEMLLGTVGMYRTFPTFIDPKAAENFDIEVWKSATEDFPAIKSLEEEQLLLLEEQKKTDASFTATDLDDMREKLKAELASEEKTMRAEAEKKRAEEIEKLKAEITKSTEESGKRQRDEVAELKAQLEEAKATVLSPINARSPRKRRAKGGQGGKEGSFSFSEVVNEASFQAVKDVQSEMADLKAQLVEAIAGINDRAPESESMQRMKDDHEQEILSLKAEIEAQRAIHEANLAAVREEIANIRIQDKECRALIVSPRAPLQGPPAVASSNRPNYNPNLTQGGGGGTNRIDKKAGSAQIAMAAAQMISALAATLESNEQHN</sequence>